<name>A0A2W5N0R2_RHOSU</name>
<dbReference type="GO" id="GO:0005576">
    <property type="term" value="C:extracellular region"/>
    <property type="evidence" value="ECO:0007669"/>
    <property type="project" value="UniProtKB-SubCell"/>
</dbReference>
<dbReference type="Proteomes" id="UP000249185">
    <property type="component" value="Unassembled WGS sequence"/>
</dbReference>
<gene>
    <name evidence="4" type="ORF">DI556_18830</name>
</gene>
<feature type="compositionally biased region" description="Basic and acidic residues" evidence="3">
    <location>
        <begin position="464"/>
        <end position="475"/>
    </location>
</feature>
<dbReference type="InterPro" id="IPR001343">
    <property type="entry name" value="Hemolysn_Ca-bd"/>
</dbReference>
<dbReference type="InterPro" id="IPR050557">
    <property type="entry name" value="RTX_toxin/Mannuronan_C5-epim"/>
</dbReference>
<feature type="region of interest" description="Disordered" evidence="3">
    <location>
        <begin position="453"/>
        <end position="475"/>
    </location>
</feature>
<dbReference type="Pfam" id="PF00353">
    <property type="entry name" value="HemolysinCabind"/>
    <property type="match status" value="4"/>
</dbReference>
<dbReference type="PANTHER" id="PTHR38340:SF1">
    <property type="entry name" value="S-LAYER PROTEIN"/>
    <property type="match status" value="1"/>
</dbReference>
<protein>
    <recommendedName>
        <fullName evidence="6">Calcium-binding protein</fullName>
    </recommendedName>
</protein>
<evidence type="ECO:0000256" key="3">
    <source>
        <dbReference type="SAM" id="MobiDB-lite"/>
    </source>
</evidence>
<dbReference type="PRINTS" id="PR00313">
    <property type="entry name" value="CABNDNGRPT"/>
</dbReference>
<dbReference type="PROSITE" id="PS00330">
    <property type="entry name" value="HEMOLYSIN_CALCIUM"/>
    <property type="match status" value="3"/>
</dbReference>
<keyword evidence="2" id="KW-0964">Secreted</keyword>
<dbReference type="Gene3D" id="2.150.10.10">
    <property type="entry name" value="Serralysin-like metalloprotease, C-terminal"/>
    <property type="match status" value="3"/>
</dbReference>
<dbReference type="PANTHER" id="PTHR38340">
    <property type="entry name" value="S-LAYER PROTEIN"/>
    <property type="match status" value="1"/>
</dbReference>
<proteinExistence type="predicted"/>
<dbReference type="SUPFAM" id="SSF51120">
    <property type="entry name" value="beta-Roll"/>
    <property type="match status" value="2"/>
</dbReference>
<evidence type="ECO:0000313" key="5">
    <source>
        <dbReference type="Proteomes" id="UP000249185"/>
    </source>
</evidence>
<dbReference type="InterPro" id="IPR018511">
    <property type="entry name" value="Hemolysin-typ_Ca-bd_CS"/>
</dbReference>
<evidence type="ECO:0008006" key="6">
    <source>
        <dbReference type="Google" id="ProtNLM"/>
    </source>
</evidence>
<comment type="caution">
    <text evidence="4">The sequence shown here is derived from an EMBL/GenBank/DDBJ whole genome shotgun (WGS) entry which is preliminary data.</text>
</comment>
<comment type="subcellular location">
    <subcellularLocation>
        <location evidence="1">Secreted</location>
    </subcellularLocation>
</comment>
<sequence length="547" mass="55527">MVITDLTGTSAGAGGMSWAALRALANGSTSFHAELFSANDRMTGSAYADTFKAGGGADYLVMGAGDDTAWGEGGNDTLDGGSGDDYLWGGAGNDTLQGGAGADTLDGGTGADYLSGGSGDDTYHVDHASDVVAEPTPLKGGVTSGTDTVIASIGHTLAARVENLTLTGPATMGFGNTLANVLDASGLDHGATLAGGGGADTLVRSAWDDTLAAAASMIELGAADDGGAVDSLRGGAGNDFYIIGQEDRVFESAGGGTDTVMVFAAGTYILPSHVENAFVNPDKIVGCSIIGNGLDNNIIIDLMYECSIYFYGGSGNDYLLAEVDSSGTLSGGSGDDILSIFYTGDIVLRGGSGADTYEIACSDGKVVIDGFEGAGVAGGDVLDLRDSKTEWTFMGTTIPTDSIGNIWLEEGAGGETLLNFGSEWDVGLSDMYRDIVIRDGATKASDYTADDFNPGVRPGASSVRRREAPRGWRTEDAVRSHARIARDPRKTSRGINGCSVAAVFGRARVPGTARGRAPGPSSRGSWGTAYGPAASSASGWALRGGSR</sequence>
<accession>A0A2W5N0R2</accession>
<evidence type="ECO:0000313" key="4">
    <source>
        <dbReference type="EMBL" id="PZQ47042.1"/>
    </source>
</evidence>
<evidence type="ECO:0000256" key="1">
    <source>
        <dbReference type="ARBA" id="ARBA00004613"/>
    </source>
</evidence>
<evidence type="ECO:0000256" key="2">
    <source>
        <dbReference type="ARBA" id="ARBA00022525"/>
    </source>
</evidence>
<reference evidence="4 5" key="1">
    <citation type="submission" date="2017-08" db="EMBL/GenBank/DDBJ databases">
        <title>Infants hospitalized years apart are colonized by the same room-sourced microbial strains.</title>
        <authorList>
            <person name="Brooks B."/>
            <person name="Olm M.R."/>
            <person name="Firek B.A."/>
            <person name="Baker R."/>
            <person name="Thomas B.C."/>
            <person name="Morowitz M.J."/>
            <person name="Banfield J.F."/>
        </authorList>
    </citation>
    <scope>NUCLEOTIDE SEQUENCE [LARGE SCALE GENOMIC DNA]</scope>
    <source>
        <strain evidence="4">S2_005_002_R2_34</strain>
    </source>
</reference>
<dbReference type="AlphaFoldDB" id="A0A2W5N0R2"/>
<organism evidence="4 5">
    <name type="scientific">Rhodovulum sulfidophilum</name>
    <name type="common">Rhodobacter sulfidophilus</name>
    <dbReference type="NCBI Taxonomy" id="35806"/>
    <lineage>
        <taxon>Bacteria</taxon>
        <taxon>Pseudomonadati</taxon>
        <taxon>Pseudomonadota</taxon>
        <taxon>Alphaproteobacteria</taxon>
        <taxon>Rhodobacterales</taxon>
        <taxon>Paracoccaceae</taxon>
        <taxon>Rhodovulum</taxon>
    </lineage>
</organism>
<dbReference type="InterPro" id="IPR011049">
    <property type="entry name" value="Serralysin-like_metalloprot_C"/>
</dbReference>
<dbReference type="EMBL" id="QFPW01000019">
    <property type="protein sequence ID" value="PZQ47042.1"/>
    <property type="molecule type" value="Genomic_DNA"/>
</dbReference>
<feature type="region of interest" description="Disordered" evidence="3">
    <location>
        <begin position="510"/>
        <end position="547"/>
    </location>
</feature>
<dbReference type="GO" id="GO:0005509">
    <property type="term" value="F:calcium ion binding"/>
    <property type="evidence" value="ECO:0007669"/>
    <property type="project" value="InterPro"/>
</dbReference>